<evidence type="ECO:0000256" key="1">
    <source>
        <dbReference type="SAM" id="MobiDB-lite"/>
    </source>
</evidence>
<dbReference type="RefSeq" id="WP_189225551.1">
    <property type="nucleotide sequence ID" value="NZ_BMRG01000011.1"/>
</dbReference>
<protein>
    <submittedName>
        <fullName evidence="3">Toxin</fullName>
    </submittedName>
</protein>
<sequence>MSTADANGFVWRKSSRSGGGNNNNCVEVAWRKSSHSGGGNNDNCVEVVFSDLAVAVRDSKNPDAGPLSFPASSWQRFLRP</sequence>
<dbReference type="InterPro" id="IPR007278">
    <property type="entry name" value="DUF397"/>
</dbReference>
<evidence type="ECO:0000259" key="2">
    <source>
        <dbReference type="Pfam" id="PF04149"/>
    </source>
</evidence>
<accession>A0A918AQI8</accession>
<feature type="domain" description="DUF397" evidence="2">
    <location>
        <begin position="29"/>
        <end position="79"/>
    </location>
</feature>
<comment type="caution">
    <text evidence="3">The sequence shown here is derived from an EMBL/GenBank/DDBJ whole genome shotgun (WGS) entry which is preliminary data.</text>
</comment>
<reference evidence="3" key="2">
    <citation type="submission" date="2020-09" db="EMBL/GenBank/DDBJ databases">
        <authorList>
            <person name="Sun Q."/>
            <person name="Ohkuma M."/>
        </authorList>
    </citation>
    <scope>NUCLEOTIDE SEQUENCE</scope>
    <source>
        <strain evidence="3">JCM 3313</strain>
    </source>
</reference>
<proteinExistence type="predicted"/>
<evidence type="ECO:0000313" key="4">
    <source>
        <dbReference type="Proteomes" id="UP000639606"/>
    </source>
</evidence>
<reference evidence="3" key="1">
    <citation type="journal article" date="2014" name="Int. J. Syst. Evol. Microbiol.">
        <title>Complete genome sequence of Corynebacterium casei LMG S-19264T (=DSM 44701T), isolated from a smear-ripened cheese.</title>
        <authorList>
            <consortium name="US DOE Joint Genome Institute (JGI-PGF)"/>
            <person name="Walter F."/>
            <person name="Albersmeier A."/>
            <person name="Kalinowski J."/>
            <person name="Ruckert C."/>
        </authorList>
    </citation>
    <scope>NUCLEOTIDE SEQUENCE</scope>
    <source>
        <strain evidence="3">JCM 3313</strain>
    </source>
</reference>
<feature type="region of interest" description="Disordered" evidence="1">
    <location>
        <begin position="1"/>
        <end position="24"/>
    </location>
</feature>
<dbReference type="EMBL" id="BMRG01000011">
    <property type="protein sequence ID" value="GGP69456.1"/>
    <property type="molecule type" value="Genomic_DNA"/>
</dbReference>
<name>A0A918AQI8_9PSEU</name>
<feature type="domain" description="DUF397" evidence="2">
    <location>
        <begin position="10"/>
        <end position="28"/>
    </location>
</feature>
<dbReference type="Proteomes" id="UP000639606">
    <property type="component" value="Unassembled WGS sequence"/>
</dbReference>
<gene>
    <name evidence="3" type="ORF">GCM10010185_47870</name>
</gene>
<organism evidence="3 4">
    <name type="scientific">Saccharothrix coeruleofusca</name>
    <dbReference type="NCBI Taxonomy" id="33919"/>
    <lineage>
        <taxon>Bacteria</taxon>
        <taxon>Bacillati</taxon>
        <taxon>Actinomycetota</taxon>
        <taxon>Actinomycetes</taxon>
        <taxon>Pseudonocardiales</taxon>
        <taxon>Pseudonocardiaceae</taxon>
        <taxon>Saccharothrix</taxon>
    </lineage>
</organism>
<dbReference type="AlphaFoldDB" id="A0A918AQI8"/>
<keyword evidence="4" id="KW-1185">Reference proteome</keyword>
<dbReference type="Pfam" id="PF04149">
    <property type="entry name" value="DUF397"/>
    <property type="match status" value="2"/>
</dbReference>
<evidence type="ECO:0000313" key="3">
    <source>
        <dbReference type="EMBL" id="GGP69456.1"/>
    </source>
</evidence>